<dbReference type="SUPFAM" id="SSF56935">
    <property type="entry name" value="Porins"/>
    <property type="match status" value="1"/>
</dbReference>
<feature type="non-terminal residue" evidence="4">
    <location>
        <position position="364"/>
    </location>
</feature>
<dbReference type="AlphaFoldDB" id="A0A642BXU2"/>
<gene>
    <name evidence="4" type="ORF">F3B52_28305</name>
</gene>
<feature type="non-terminal residue" evidence="4">
    <location>
        <position position="1"/>
    </location>
</feature>
<protein>
    <recommendedName>
        <fullName evidence="5">TonB-dependent receptor</fullName>
    </recommendedName>
</protein>
<comment type="subcellular location">
    <subcellularLocation>
        <location evidence="1">Cell outer membrane</location>
    </subcellularLocation>
</comment>
<evidence type="ECO:0008006" key="5">
    <source>
        <dbReference type="Google" id="ProtNLM"/>
    </source>
</evidence>
<name>A0A642BXU2_BACOV</name>
<evidence type="ECO:0000256" key="3">
    <source>
        <dbReference type="ARBA" id="ARBA00023237"/>
    </source>
</evidence>
<dbReference type="InterPro" id="IPR036942">
    <property type="entry name" value="Beta-barrel_TonB_sf"/>
</dbReference>
<evidence type="ECO:0000256" key="1">
    <source>
        <dbReference type="ARBA" id="ARBA00004442"/>
    </source>
</evidence>
<comment type="caution">
    <text evidence="4">The sequence shown here is derived from an EMBL/GenBank/DDBJ whole genome shotgun (WGS) entry which is preliminary data.</text>
</comment>
<evidence type="ECO:0000313" key="4">
    <source>
        <dbReference type="EMBL" id="KAA4629322.1"/>
    </source>
</evidence>
<dbReference type="Gene3D" id="2.40.170.20">
    <property type="entry name" value="TonB-dependent receptor, beta-barrel domain"/>
    <property type="match status" value="1"/>
</dbReference>
<proteinExistence type="predicted"/>
<dbReference type="EMBL" id="VWFQ01000261">
    <property type="protein sequence ID" value="KAA4629322.1"/>
    <property type="molecule type" value="Genomic_DNA"/>
</dbReference>
<organism evidence="4">
    <name type="scientific">Bacteroides ovatus</name>
    <dbReference type="NCBI Taxonomy" id="28116"/>
    <lineage>
        <taxon>Bacteria</taxon>
        <taxon>Pseudomonadati</taxon>
        <taxon>Bacteroidota</taxon>
        <taxon>Bacteroidia</taxon>
        <taxon>Bacteroidales</taxon>
        <taxon>Bacteroidaceae</taxon>
        <taxon>Bacteroides</taxon>
    </lineage>
</organism>
<reference evidence="4" key="1">
    <citation type="journal article" date="2019" name="Nat. Med.">
        <title>A library of human gut bacterial isolates paired with longitudinal multiomics data enables mechanistic microbiome research.</title>
        <authorList>
            <person name="Poyet M."/>
            <person name="Groussin M."/>
            <person name="Gibbons S.M."/>
            <person name="Avila-Pacheco J."/>
            <person name="Jiang X."/>
            <person name="Kearney S.M."/>
            <person name="Perrotta A.R."/>
            <person name="Berdy B."/>
            <person name="Zhao S."/>
            <person name="Lieberman T.D."/>
            <person name="Swanson P.K."/>
            <person name="Smith M."/>
            <person name="Roesemann S."/>
            <person name="Alexander J.E."/>
            <person name="Rich S.A."/>
            <person name="Livny J."/>
            <person name="Vlamakis H."/>
            <person name="Clish C."/>
            <person name="Bullock K."/>
            <person name="Deik A."/>
            <person name="Scott J."/>
            <person name="Pierce K.A."/>
            <person name="Xavier R.J."/>
            <person name="Alm E.J."/>
        </authorList>
    </citation>
    <scope>NUCLEOTIDE SEQUENCE</scope>
    <source>
        <strain evidence="4">BIOML-A16</strain>
    </source>
</reference>
<dbReference type="GO" id="GO:0009279">
    <property type="term" value="C:cell outer membrane"/>
    <property type="evidence" value="ECO:0007669"/>
    <property type="project" value="UniProtKB-SubCell"/>
</dbReference>
<sequence length="364" mass="41284">DAKIYANNNVYSVSTNVWDGLSTASYPSSKIGGQVRPKKSEVWEVGTATNMFKNRLFLDFSYYRKMESDFIIEGGVSSATGFNSIQTNFKETRLRSGFEITIGGTPIQTKDFSWDILTNWSHDQYTYKTIDPDYSTKKPWVKEGASWDWLAVYDWERDPEGNIIHNGGMPVKQNFQTKIGNTTPDLVWGITNTFKYKNFTLSFTLDGRVGGLSYSKTHQMLWNTGAVIDTDTQWRYEEVVNGNKTYIGQGVKVVSGSVTRDPDGNIIEDTRVFAPNDVVVSYESYISKYHDSHHNACRQNILKETFFKLRNLSLTYDLPSTLCQKMKMKSASIGFTGQNLFLWAKEYKYADPDKGGDSSGTESL</sequence>
<keyword evidence="2" id="KW-0472">Membrane</keyword>
<evidence type="ECO:0000256" key="2">
    <source>
        <dbReference type="ARBA" id="ARBA00023136"/>
    </source>
</evidence>
<keyword evidence="3" id="KW-0998">Cell outer membrane</keyword>
<accession>A0A642BXU2</accession>